<feature type="transmembrane region" description="Helical" evidence="1">
    <location>
        <begin position="74"/>
        <end position="99"/>
    </location>
</feature>
<organism evidence="2 3">
    <name type="scientific">Magallana gigas</name>
    <name type="common">Pacific oyster</name>
    <name type="synonym">Crassostrea gigas</name>
    <dbReference type="NCBI Taxonomy" id="29159"/>
    <lineage>
        <taxon>Eukaryota</taxon>
        <taxon>Metazoa</taxon>
        <taxon>Spiralia</taxon>
        <taxon>Lophotrochozoa</taxon>
        <taxon>Mollusca</taxon>
        <taxon>Bivalvia</taxon>
        <taxon>Autobranchia</taxon>
        <taxon>Pteriomorphia</taxon>
        <taxon>Ostreida</taxon>
        <taxon>Ostreoidea</taxon>
        <taxon>Ostreidae</taxon>
        <taxon>Magallana</taxon>
    </lineage>
</organism>
<keyword evidence="1" id="KW-0812">Transmembrane</keyword>
<accession>A0A8W8KA47</accession>
<proteinExistence type="predicted"/>
<feature type="transmembrane region" description="Helical" evidence="1">
    <location>
        <begin position="120"/>
        <end position="143"/>
    </location>
</feature>
<keyword evidence="1" id="KW-0472">Membrane</keyword>
<evidence type="ECO:0000313" key="3">
    <source>
        <dbReference type="Proteomes" id="UP000005408"/>
    </source>
</evidence>
<feature type="transmembrane region" description="Helical" evidence="1">
    <location>
        <begin position="41"/>
        <end position="62"/>
    </location>
</feature>
<evidence type="ECO:0000256" key="1">
    <source>
        <dbReference type="SAM" id="Phobius"/>
    </source>
</evidence>
<name>A0A8W8KA47_MAGGI</name>
<dbReference type="AlphaFoldDB" id="A0A8W8KA47"/>
<keyword evidence="1" id="KW-1133">Transmembrane helix</keyword>
<dbReference type="Proteomes" id="UP000005408">
    <property type="component" value="Unassembled WGS sequence"/>
</dbReference>
<protein>
    <submittedName>
        <fullName evidence="2">Uncharacterized protein</fullName>
    </submittedName>
</protein>
<keyword evidence="3" id="KW-1185">Reference proteome</keyword>
<dbReference type="EnsemblMetazoa" id="G23062.1">
    <property type="protein sequence ID" value="G23062.1:cds"/>
    <property type="gene ID" value="G23062"/>
</dbReference>
<evidence type="ECO:0000313" key="2">
    <source>
        <dbReference type="EnsemblMetazoa" id="G23062.1:cds"/>
    </source>
</evidence>
<sequence length="163" mass="18943">MFPRMSNVERDDLEITVEENFYRSLPDETGKQTIQFRNRRLDILVSSLAVAMFIPGIVVLLVRQKSSDDRKNLFVAWQWCLIFPNIVLVMVILAAFYVLRKVDAVEFMKERNRGYLMNNDTFYIVSSVGVFFFNSFGLVYSLAMNEPGVSTARFVLLMIQVLY</sequence>
<reference evidence="2" key="1">
    <citation type="submission" date="2022-08" db="UniProtKB">
        <authorList>
            <consortium name="EnsemblMetazoa"/>
        </authorList>
    </citation>
    <scope>IDENTIFICATION</scope>
    <source>
        <strain evidence="2">05x7-T-G4-1.051#20</strain>
    </source>
</reference>